<dbReference type="Proteomes" id="UP000290253">
    <property type="component" value="Unassembled WGS sequence"/>
</dbReference>
<dbReference type="Pfam" id="PF07992">
    <property type="entry name" value="Pyr_redox_2"/>
    <property type="match status" value="1"/>
</dbReference>
<dbReference type="CDD" id="cd00038">
    <property type="entry name" value="CAP_ED"/>
    <property type="match status" value="1"/>
</dbReference>
<gene>
    <name evidence="4" type="ORF">ESZ00_14370</name>
</gene>
<dbReference type="Gene3D" id="3.50.50.60">
    <property type="entry name" value="FAD/NAD(P)-binding domain"/>
    <property type="match status" value="2"/>
</dbReference>
<keyword evidence="5" id="KW-1185">Reference proteome</keyword>
<dbReference type="SUPFAM" id="SSF51905">
    <property type="entry name" value="FAD/NAD(P)-binding domain"/>
    <property type="match status" value="1"/>
</dbReference>
<dbReference type="InterPro" id="IPR036188">
    <property type="entry name" value="FAD/NAD-bd_sf"/>
</dbReference>
<dbReference type="InterPro" id="IPR014710">
    <property type="entry name" value="RmlC-like_jellyroll"/>
</dbReference>
<name>A0A4Q1SAY7_9BACT</name>
<keyword evidence="2" id="KW-0560">Oxidoreductase</keyword>
<dbReference type="Gene3D" id="2.60.120.10">
    <property type="entry name" value="Jelly Rolls"/>
    <property type="match status" value="1"/>
</dbReference>
<evidence type="ECO:0000256" key="2">
    <source>
        <dbReference type="ARBA" id="ARBA00023002"/>
    </source>
</evidence>
<proteinExistence type="predicted"/>
<keyword evidence="1" id="KW-0285">Flavoprotein</keyword>
<dbReference type="PRINTS" id="PR00368">
    <property type="entry name" value="FADPNR"/>
</dbReference>
<dbReference type="InterPro" id="IPR000595">
    <property type="entry name" value="cNMP-bd_dom"/>
</dbReference>
<dbReference type="PANTHER" id="PTHR48105">
    <property type="entry name" value="THIOREDOXIN REDUCTASE 1-RELATED-RELATED"/>
    <property type="match status" value="1"/>
</dbReference>
<dbReference type="EMBL" id="SDMK01000003">
    <property type="protein sequence ID" value="RXS94286.1"/>
    <property type="molecule type" value="Genomic_DNA"/>
</dbReference>
<comment type="caution">
    <text evidence="4">The sequence shown here is derived from an EMBL/GenBank/DDBJ whole genome shotgun (WGS) entry which is preliminary data.</text>
</comment>
<dbReference type="Pfam" id="PF00027">
    <property type="entry name" value="cNMP_binding"/>
    <property type="match status" value="1"/>
</dbReference>
<sequence>MITSKILKQHDLFSDLPSEALSRFARKAADIRLRRGEWLAREGERLFFFIILRGSLELTKEIEGREIHISDYNAGEFFGEANALFGIPALSSLRAKTSCRVAAFGSQQLQELIQSQTACGKIILQSLQDGLAGGPRHAMGLPTVRVHVAGRSNDSALQRPLAFLKSNRIAYEVIEGGASDATLAVVPPGISIDGVPLEQPWSERKIAEAYGLDTRPHRTHYDTIIIGGGPAGLAAAVYGASEGLKVLLVEQWAMGGQAGTSSRIENYLGFPSGISGEDLAGRAVRQAKQFGAELVLTRWVMSVERKSDSTFELMLDGEELVFSKTVILATGVHWRGLEVDGVESLRGKGVFHGAASVEPSTFSGKRLFIIGGGNSAGQAAMSLANYAQTVTLLVRGETLATSMSQYLIAQLHGKSNIRIETNTSILSVSGKNALRSICTTSNGKITQARKIDALFIMIGADAETGWLPLELQRNEDGFICTGRNISSSSTWDEQRSPFLLETNLPGLFCAGDVRNGSIKRVSSAVGEGSMAITFVHQFLALEREAECRSAH</sequence>
<dbReference type="SUPFAM" id="SSF51206">
    <property type="entry name" value="cAMP-binding domain-like"/>
    <property type="match status" value="1"/>
</dbReference>
<dbReference type="InterPro" id="IPR018490">
    <property type="entry name" value="cNMP-bd_dom_sf"/>
</dbReference>
<dbReference type="OrthoDB" id="109585at2"/>
<evidence type="ECO:0000313" key="5">
    <source>
        <dbReference type="Proteomes" id="UP000290253"/>
    </source>
</evidence>
<evidence type="ECO:0000256" key="1">
    <source>
        <dbReference type="ARBA" id="ARBA00022630"/>
    </source>
</evidence>
<dbReference type="InterPro" id="IPR050097">
    <property type="entry name" value="Ferredoxin-NADP_redctase_2"/>
</dbReference>
<feature type="domain" description="Cyclic nucleotide-binding" evidence="3">
    <location>
        <begin position="12"/>
        <end position="113"/>
    </location>
</feature>
<accession>A0A4Q1SAY7</accession>
<reference evidence="4 5" key="1">
    <citation type="journal article" date="2016" name="Int. J. Syst. Evol. Microbiol.">
        <title>Acidipila dinghuensis sp. nov., an acidobacterium isolated from forest soil.</title>
        <authorList>
            <person name="Jiang Y.W."/>
            <person name="Wang J."/>
            <person name="Chen M.H."/>
            <person name="Lv Y.Y."/>
            <person name="Qiu L.H."/>
        </authorList>
    </citation>
    <scope>NUCLEOTIDE SEQUENCE [LARGE SCALE GENOMIC DNA]</scope>
    <source>
        <strain evidence="4 5">DHOF10</strain>
    </source>
</reference>
<dbReference type="PRINTS" id="PR00469">
    <property type="entry name" value="PNDRDTASEII"/>
</dbReference>
<dbReference type="AlphaFoldDB" id="A0A4Q1SAY7"/>
<dbReference type="InterPro" id="IPR023753">
    <property type="entry name" value="FAD/NAD-binding_dom"/>
</dbReference>
<dbReference type="PROSITE" id="PS50042">
    <property type="entry name" value="CNMP_BINDING_3"/>
    <property type="match status" value="1"/>
</dbReference>
<dbReference type="GO" id="GO:0016491">
    <property type="term" value="F:oxidoreductase activity"/>
    <property type="evidence" value="ECO:0007669"/>
    <property type="project" value="UniProtKB-KW"/>
</dbReference>
<organism evidence="4 5">
    <name type="scientific">Silvibacterium dinghuense</name>
    <dbReference type="NCBI Taxonomy" id="1560006"/>
    <lineage>
        <taxon>Bacteria</taxon>
        <taxon>Pseudomonadati</taxon>
        <taxon>Acidobacteriota</taxon>
        <taxon>Terriglobia</taxon>
        <taxon>Terriglobales</taxon>
        <taxon>Acidobacteriaceae</taxon>
        <taxon>Silvibacterium</taxon>
    </lineage>
</organism>
<dbReference type="RefSeq" id="WP_129209024.1">
    <property type="nucleotide sequence ID" value="NZ_BMGU01000005.1"/>
</dbReference>
<evidence type="ECO:0000313" key="4">
    <source>
        <dbReference type="EMBL" id="RXS94286.1"/>
    </source>
</evidence>
<protein>
    <submittedName>
        <fullName evidence="4">Cyclic nucleotide-binding domain-containing protein</fullName>
    </submittedName>
</protein>
<evidence type="ECO:0000259" key="3">
    <source>
        <dbReference type="PROSITE" id="PS50042"/>
    </source>
</evidence>
<dbReference type="SMART" id="SM00100">
    <property type="entry name" value="cNMP"/>
    <property type="match status" value="1"/>
</dbReference>